<gene>
    <name evidence="7" type="ORF">BFW01_g299</name>
</gene>
<dbReference type="Proteomes" id="UP000627934">
    <property type="component" value="Unassembled WGS sequence"/>
</dbReference>
<evidence type="ECO:0000256" key="2">
    <source>
        <dbReference type="ARBA" id="ARBA00022801"/>
    </source>
</evidence>
<keyword evidence="3" id="KW-0442">Lipid degradation</keyword>
<dbReference type="SUPFAM" id="SSF53474">
    <property type="entry name" value="alpha/beta-Hydrolases"/>
    <property type="match status" value="1"/>
</dbReference>
<sequence length="461" mass="48790">MRNLAVAVTLALFGTTASAEVLLYKPTGPYYVTQNQHVLNHTTPDDFTAPDGSGVGKTMLVTTYGPTLSVPQRTRPWVDATNADIWGTALGIPASLLSSLVTELQWQASGLSTTTPITNPGTCPATPPLTPHRPAILFLPGAGMPCFAYTAYLSELASWGYTVYAIDHPGEPPYLEFLDGSGGARSAFPPLANWTFPQFEQIYAHRVADAAALLRRGPECLRSLVEQQSSSEHFAEAEQAEQQQQSAQQYYSLSGDGDNDNGHVDLSTFFVFGHSIGGAASAGIMAQQHSSSPSSTTSDPSLPPLLAGANIDGWFFFDIWDLHGNGSASTKPYPDLSPRPFLEIAGQHDPPGPDATWTNFSAAQSGWLRDVGVRGAAHFDFSDLPLLVDALGLRERMPPDSGLLGGIKGGRMVEVVMGLVRAFVGGIEGGKGGLGAVDRVQRGFAETWVREAKDGGGGGSG</sequence>
<accession>A0A8H7IQW8</accession>
<dbReference type="EMBL" id="MDYX01000037">
    <property type="protein sequence ID" value="KAF9630118.1"/>
    <property type="molecule type" value="Genomic_DNA"/>
</dbReference>
<feature type="chain" id="PRO_5034441738" description="1-alkyl-2-acetylglycerophosphocholine esterase" evidence="6">
    <location>
        <begin position="20"/>
        <end position="461"/>
    </location>
</feature>
<keyword evidence="6" id="KW-0732">Signal</keyword>
<evidence type="ECO:0000256" key="4">
    <source>
        <dbReference type="ARBA" id="ARBA00023098"/>
    </source>
</evidence>
<evidence type="ECO:0000313" key="8">
    <source>
        <dbReference type="Proteomes" id="UP000627934"/>
    </source>
</evidence>
<comment type="caution">
    <text evidence="7">The sequence shown here is derived from an EMBL/GenBank/DDBJ whole genome shotgun (WGS) entry which is preliminary data.</text>
</comment>
<feature type="signal peptide" evidence="6">
    <location>
        <begin position="1"/>
        <end position="19"/>
    </location>
</feature>
<evidence type="ECO:0000256" key="5">
    <source>
        <dbReference type="SAM" id="MobiDB-lite"/>
    </source>
</evidence>
<dbReference type="GO" id="GO:0016042">
    <property type="term" value="P:lipid catabolic process"/>
    <property type="evidence" value="ECO:0007669"/>
    <property type="project" value="UniProtKB-KW"/>
</dbReference>
<feature type="region of interest" description="Disordered" evidence="5">
    <location>
        <begin position="284"/>
        <end position="303"/>
    </location>
</feature>
<feature type="compositionally biased region" description="Low complexity" evidence="5">
    <location>
        <begin position="240"/>
        <end position="249"/>
    </location>
</feature>
<dbReference type="Gene3D" id="3.40.50.1820">
    <property type="entry name" value="alpha/beta hydrolase"/>
    <property type="match status" value="1"/>
</dbReference>
<evidence type="ECO:0000256" key="6">
    <source>
        <dbReference type="SAM" id="SignalP"/>
    </source>
</evidence>
<name>A0A8H7IQW8_9PEZI</name>
<evidence type="ECO:0000256" key="3">
    <source>
        <dbReference type="ARBA" id="ARBA00022963"/>
    </source>
</evidence>
<evidence type="ECO:0000256" key="1">
    <source>
        <dbReference type="ARBA" id="ARBA00013201"/>
    </source>
</evidence>
<dbReference type="PANTHER" id="PTHR10272:SF14">
    <property type="entry name" value="PAF ACETYLHYDROLASE FAMILY PROTEIN"/>
    <property type="match status" value="1"/>
</dbReference>
<protein>
    <recommendedName>
        <fullName evidence="1">1-alkyl-2-acetylglycerophosphocholine esterase</fullName>
        <ecNumber evidence="1">3.1.1.47</ecNumber>
    </recommendedName>
</protein>
<organism evidence="7 8">
    <name type="scientific">Lasiodiplodia theobromae</name>
    <dbReference type="NCBI Taxonomy" id="45133"/>
    <lineage>
        <taxon>Eukaryota</taxon>
        <taxon>Fungi</taxon>
        <taxon>Dikarya</taxon>
        <taxon>Ascomycota</taxon>
        <taxon>Pezizomycotina</taxon>
        <taxon>Dothideomycetes</taxon>
        <taxon>Dothideomycetes incertae sedis</taxon>
        <taxon>Botryosphaeriales</taxon>
        <taxon>Botryosphaeriaceae</taxon>
        <taxon>Lasiodiplodia</taxon>
    </lineage>
</organism>
<keyword evidence="2" id="KW-0378">Hydrolase</keyword>
<proteinExistence type="predicted"/>
<dbReference type="EC" id="3.1.1.47" evidence="1"/>
<dbReference type="InterPro" id="IPR029058">
    <property type="entry name" value="AB_hydrolase_fold"/>
</dbReference>
<dbReference type="PANTHER" id="PTHR10272">
    <property type="entry name" value="PLATELET-ACTIVATING FACTOR ACETYLHYDROLASE"/>
    <property type="match status" value="1"/>
</dbReference>
<dbReference type="GO" id="GO:0003847">
    <property type="term" value="F:1-alkyl-2-acetylglycerophosphocholine esterase activity"/>
    <property type="evidence" value="ECO:0007669"/>
    <property type="project" value="UniProtKB-EC"/>
</dbReference>
<evidence type="ECO:0000313" key="7">
    <source>
        <dbReference type="EMBL" id="KAF9630118.1"/>
    </source>
</evidence>
<dbReference type="AlphaFoldDB" id="A0A8H7IQW8"/>
<reference evidence="7" key="1">
    <citation type="submission" date="2016-08" db="EMBL/GenBank/DDBJ databases">
        <authorList>
            <person name="Yan J."/>
        </authorList>
    </citation>
    <scope>NUCLEOTIDE SEQUENCE</scope>
    <source>
        <strain evidence="7">CSS-01s</strain>
    </source>
</reference>
<reference evidence="7" key="2">
    <citation type="journal article" date="2018" name="DNA Res.">
        <title>Comparative genome and transcriptome analyses reveal adaptations to opportunistic infections in woody plant degrading pathogens of Botryosphaeriaceae.</title>
        <authorList>
            <person name="Yan J.Y."/>
            <person name="Zhao W.S."/>
            <person name="Chen Z."/>
            <person name="Xing Q.K."/>
            <person name="Zhang W."/>
            <person name="Chethana K.W.T."/>
            <person name="Xue M.F."/>
            <person name="Xu J.P."/>
            <person name="Phillips A.J.L."/>
            <person name="Wang Y."/>
            <person name="Liu J.H."/>
            <person name="Liu M."/>
            <person name="Zhou Y."/>
            <person name="Jayawardena R.S."/>
            <person name="Manawasinghe I.S."/>
            <person name="Huang J.B."/>
            <person name="Qiao G.H."/>
            <person name="Fu C.Y."/>
            <person name="Guo F.F."/>
            <person name="Dissanayake A.J."/>
            <person name="Peng Y.L."/>
            <person name="Hyde K.D."/>
            <person name="Li X.H."/>
        </authorList>
    </citation>
    <scope>NUCLEOTIDE SEQUENCE</scope>
    <source>
        <strain evidence="7">CSS-01s</strain>
    </source>
</reference>
<keyword evidence="4" id="KW-0443">Lipid metabolism</keyword>
<feature type="region of interest" description="Disordered" evidence="5">
    <location>
        <begin position="232"/>
        <end position="257"/>
    </location>
</feature>